<feature type="compositionally biased region" description="Polar residues" evidence="1">
    <location>
        <begin position="559"/>
        <end position="575"/>
    </location>
</feature>
<feature type="region of interest" description="Disordered" evidence="1">
    <location>
        <begin position="241"/>
        <end position="264"/>
    </location>
</feature>
<feature type="region of interest" description="Disordered" evidence="1">
    <location>
        <begin position="848"/>
        <end position="903"/>
    </location>
</feature>
<feature type="compositionally biased region" description="Basic and acidic residues" evidence="1">
    <location>
        <begin position="184"/>
        <end position="193"/>
    </location>
</feature>
<reference evidence="2" key="1">
    <citation type="submission" date="2019-06" db="EMBL/GenBank/DDBJ databases">
        <authorList>
            <person name="Zheng W."/>
        </authorList>
    </citation>
    <scope>NUCLEOTIDE SEQUENCE</scope>
    <source>
        <strain evidence="2">QDHG01</strain>
    </source>
</reference>
<dbReference type="Proteomes" id="UP000785679">
    <property type="component" value="Unassembled WGS sequence"/>
</dbReference>
<dbReference type="AlphaFoldDB" id="A0A8J8P2J4"/>
<feature type="compositionally biased region" description="Acidic residues" evidence="1">
    <location>
        <begin position="850"/>
        <end position="864"/>
    </location>
</feature>
<name>A0A8J8P2J4_HALGN</name>
<feature type="region of interest" description="Disordered" evidence="1">
    <location>
        <begin position="751"/>
        <end position="827"/>
    </location>
</feature>
<accession>A0A8J8P2J4</accession>
<feature type="compositionally biased region" description="Basic and acidic residues" evidence="1">
    <location>
        <begin position="868"/>
        <end position="878"/>
    </location>
</feature>
<comment type="caution">
    <text evidence="2">The sequence shown here is derived from an EMBL/GenBank/DDBJ whole genome shotgun (WGS) entry which is preliminary data.</text>
</comment>
<feature type="compositionally biased region" description="Polar residues" evidence="1">
    <location>
        <begin position="879"/>
        <end position="889"/>
    </location>
</feature>
<feature type="region of interest" description="Disordered" evidence="1">
    <location>
        <begin position="559"/>
        <end position="603"/>
    </location>
</feature>
<feature type="compositionally biased region" description="Basic and acidic residues" evidence="1">
    <location>
        <begin position="592"/>
        <end position="603"/>
    </location>
</feature>
<feature type="compositionally biased region" description="Basic and acidic residues" evidence="1">
    <location>
        <begin position="202"/>
        <end position="211"/>
    </location>
</feature>
<feature type="region of interest" description="Disordered" evidence="1">
    <location>
        <begin position="78"/>
        <end position="101"/>
    </location>
</feature>
<sequence length="1093" mass="125003">MDPIQRSIHLPQSMKEALEDCVRAVSIARNVDLACTGMPRTREKIQKVIHELMDAVEYLSQIPDFLDDEEASSVRDQENSVAQKGGVQINDKDGGQIPEGARNSGLLQAEQNIIQEGVNIMPLDRSIARCDQSKDNSRSEEVPSISAIEQQLHLSVGFDQTCLKETAEQINQKNKVIRGDQEVPERNIIDKNSELPSATNTEQKDLSRGKENGVTVGNRNRKLVEDSLYKKLQDLARLLSKAEKEQKQQSHGPPPSFGLGDQKNFGIRDVPQQFQWQFAPPFSSNQYYPYALGYGGTPLMSSHNQLHQAHKSDSQNVPSSYPKLYQQPIAPEARYASRAEDLYIFARKMELLSHIRRLSDEIQIMAEHQLKQGQSDLSNNSQNIATGFQNKQNIQSQLQQYIHGLKQLDEYTSSLSIMPRREDPELLGGLNHFSRKQNWSNFERSENQPNIIDGNHGEKLQQRPFDMNSDHLSSKTVPVNPGKGKTQPEQPLHSLPGRNYQQGALSYQIGGSEQKHHQASTPFYQQLEIDGGRHQQVGLNRYVQGDLNAPKDNRLRQSSLNDEMNGQQSFTSESSSRAHEFKDSGSSTGQYHRTDGEIAKKRDGAFNRIKSLRDKQHPKYSEQHQQQLFRITKEFKERKTQIASDYDYRLKSQKLSKHPNQYTVNERLPMKDLRVAISGPTILQTERNSRFDEPLIRPQFESESQKRELRQLEAQLQTLGGEGQGSRQMDYNINPSDSNAQIKVNNVRGCQSSIGIPQSNINQQSQHHSGFGDAPNSGPKILSSQGESLIRQQLSTAQSSNLERLKLDQYEEEKVPSLPRNPPNYKRISDREMAIYDNNMHKQLTNAHDESDDEFEDEEMEDDSSQPQDKEMQREHNLTRSQVGFSNRGQGVEGGSKDSTQKEGVHRIKLDYGWKTLLRGMRQCLREGMDSSSMFTGRHHWNDQKLFKITRMFIVKYYGFENPTDFETWAIVLLLNPAKGIIQSKKKAKYQQPACEELNRVLGKSGLEIFRDIFSNNNKTLINKFFKHSIITRLWPYLRKNLTFAHCFKRSDPPPSIIMTYVLITQALIVQFGLDPPEWWMNTFKYDYKKACA</sequence>
<gene>
    <name evidence="2" type="ORF">FGO68_gene15200</name>
</gene>
<dbReference type="EMBL" id="RRYP01001451">
    <property type="protein sequence ID" value="TNV85932.1"/>
    <property type="molecule type" value="Genomic_DNA"/>
</dbReference>
<feature type="compositionally biased region" description="Low complexity" evidence="1">
    <location>
        <begin position="751"/>
        <end position="769"/>
    </location>
</feature>
<organism evidence="2 3">
    <name type="scientific">Halteria grandinella</name>
    <dbReference type="NCBI Taxonomy" id="5974"/>
    <lineage>
        <taxon>Eukaryota</taxon>
        <taxon>Sar</taxon>
        <taxon>Alveolata</taxon>
        <taxon>Ciliophora</taxon>
        <taxon>Intramacronucleata</taxon>
        <taxon>Spirotrichea</taxon>
        <taxon>Stichotrichia</taxon>
        <taxon>Sporadotrichida</taxon>
        <taxon>Halteriidae</taxon>
        <taxon>Halteria</taxon>
    </lineage>
</organism>
<protein>
    <submittedName>
        <fullName evidence="2">Uncharacterized protein</fullName>
    </submittedName>
</protein>
<evidence type="ECO:0000313" key="2">
    <source>
        <dbReference type="EMBL" id="TNV85932.1"/>
    </source>
</evidence>
<proteinExistence type="predicted"/>
<keyword evidence="3" id="KW-1185">Reference proteome</keyword>
<feature type="region of interest" description="Disordered" evidence="1">
    <location>
        <begin position="476"/>
        <end position="496"/>
    </location>
</feature>
<evidence type="ECO:0000256" key="1">
    <source>
        <dbReference type="SAM" id="MobiDB-lite"/>
    </source>
</evidence>
<feature type="compositionally biased region" description="Basic and acidic residues" evidence="1">
    <location>
        <begin position="803"/>
        <end position="815"/>
    </location>
</feature>
<feature type="region of interest" description="Disordered" evidence="1">
    <location>
        <begin position="184"/>
        <end position="214"/>
    </location>
</feature>
<evidence type="ECO:0000313" key="3">
    <source>
        <dbReference type="Proteomes" id="UP000785679"/>
    </source>
</evidence>
<feature type="compositionally biased region" description="Polar residues" evidence="1">
    <location>
        <begin position="782"/>
        <end position="802"/>
    </location>
</feature>